<dbReference type="HOGENOM" id="CLU_014627_1_0_1"/>
<organism evidence="2 3">
    <name type="scientific">Batrachochytrium dendrobatidis (strain JAM81 / FGSC 10211)</name>
    <name type="common">Frog chytrid fungus</name>
    <dbReference type="NCBI Taxonomy" id="684364"/>
    <lineage>
        <taxon>Eukaryota</taxon>
        <taxon>Fungi</taxon>
        <taxon>Fungi incertae sedis</taxon>
        <taxon>Chytridiomycota</taxon>
        <taxon>Chytridiomycota incertae sedis</taxon>
        <taxon>Chytridiomycetes</taxon>
        <taxon>Rhizophydiales</taxon>
        <taxon>Rhizophydiales incertae sedis</taxon>
        <taxon>Batrachochytrium</taxon>
    </lineage>
</organism>
<dbReference type="AlphaFoldDB" id="F4NSC4"/>
<dbReference type="PANTHER" id="PTHR42972">
    <property type="entry name" value="TOL-PAL SYSTEM PROTEIN TOLB"/>
    <property type="match status" value="1"/>
</dbReference>
<dbReference type="RefSeq" id="XP_006675464.1">
    <property type="nucleotide sequence ID" value="XM_006675401.1"/>
</dbReference>
<keyword evidence="3" id="KW-1185">Reference proteome</keyword>
<name>F4NSC4_BATDJ</name>
<evidence type="ECO:0000313" key="3">
    <source>
        <dbReference type="Proteomes" id="UP000007241"/>
    </source>
</evidence>
<evidence type="ECO:0000313" key="2">
    <source>
        <dbReference type="EMBL" id="EGF84233.1"/>
    </source>
</evidence>
<evidence type="ECO:0000256" key="1">
    <source>
        <dbReference type="SAM" id="MobiDB-lite"/>
    </source>
</evidence>
<dbReference type="PANTHER" id="PTHR42972:SF9">
    <property type="entry name" value="PEPTIDASE S9 PROLYL OLIGOPEPTIDASE CATALYTIC DOMAIN-CONTAINING PROTEIN"/>
    <property type="match status" value="1"/>
</dbReference>
<protein>
    <recommendedName>
        <fullName evidence="4">PA14 domain-containing protein</fullName>
    </recommendedName>
</protein>
<dbReference type="InParanoid" id="F4NSC4"/>
<dbReference type="Gene3D" id="3.40.50.1820">
    <property type="entry name" value="alpha/beta hydrolase"/>
    <property type="match status" value="1"/>
</dbReference>
<dbReference type="SUPFAM" id="SSF53474">
    <property type="entry name" value="alpha/beta-Hydrolases"/>
    <property type="match status" value="1"/>
</dbReference>
<dbReference type="OMA" id="HAREQHF"/>
<evidence type="ECO:0008006" key="4">
    <source>
        <dbReference type="Google" id="ProtNLM"/>
    </source>
</evidence>
<accession>F4NSC4</accession>
<dbReference type="EMBL" id="GL882879">
    <property type="protein sequence ID" value="EGF84233.1"/>
    <property type="molecule type" value="Genomic_DNA"/>
</dbReference>
<dbReference type="InterPro" id="IPR029058">
    <property type="entry name" value="AB_hydrolase_fold"/>
</dbReference>
<dbReference type="STRING" id="684364.F4NSC4"/>
<proteinExistence type="predicted"/>
<dbReference type="Proteomes" id="UP000007241">
    <property type="component" value="Unassembled WGS sequence"/>
</dbReference>
<sequence length="923" mass="102343">MNRQVPLMSVQTNNNLDGNSTTSDHELKLPQFWQVLGPFPHGSREIGVDPLSAYGGFENLEYIEGAQYSSELADGGWVTWRNISTNVDGSVGPIDYPNVRWDFNRKTFGWAVLHHATYFRGTFNIATAGSYLVSFSGVISFKIDDRSFVGNLYSYRHASDSAVYLEAGEHSLYILVSMDVRIFGGSTPPKPVFTGSLEKVEVDGPTRGVVSYSLDTILPDVLDGKLVTSFASITILNGLSLPSMVHGTLKQQSRVDERNVFQSTSQANDNYTDTLIDTSIYVLKPLNIAPGQVLPISFEFAGPFDDFPLEFSLSITLKTLDTLEEFDVPLGNYKLTKRTWGDPYKFTYYGYDGTVQYAMAKPPIKACVRSSKMGCPVVVALHGSGVDADSPFWLDAVRRQDYAWVLYPTGRTSWGFDWHGPSHFNVESSIDALQQLVPGVSKDLRNTIFPTSSRRVYVGHSNGGHGAWWMATHFPDTVLAVVPAASYVKIQHYIPYYLHIGYAYADPILRAIFEASISENDLDLYIPNSGGIPLLARTGAIDEVVSPLHTRRLVRMVNEWNRDATSASVSEVPNKGHWFDGILNDDTVQDFLDLHLLPENNPTLELPSLPQGFTIQTLNPASTGSKGGIRILQLEVPFRLATIRVHRYENIWVLNTTNVRRFGFTHDERQKEITSWSIDGTDFSKSPADAGPSYLRVDGVWQVADDLLWISRERHPSTYGPANLIFSHPFRIVIPSEGVENLKLYYHLAQHIASSWYLFGLGSTQIIHDVDVLDGVAAMFNLIVLGGPNDNMYTRRRSQEGGSRQITFLPSGGFKLHDRTFERPGTGALFLSPSPTRTRLGLFIAGIDAIGLQRAAWTIPFRTGIEVPDYMIVGDEYGDAATGWTAGNGSPFGGAGTKGVGGVFAAGYWNNTWDYDDRCGYLK</sequence>
<reference evidence="2 3" key="1">
    <citation type="submission" date="2009-12" db="EMBL/GenBank/DDBJ databases">
        <title>The draft genome of Batrachochytrium dendrobatidis.</title>
        <authorList>
            <consortium name="US DOE Joint Genome Institute (JGI-PGF)"/>
            <person name="Kuo A."/>
            <person name="Salamov A."/>
            <person name="Schmutz J."/>
            <person name="Lucas S."/>
            <person name="Pitluck S."/>
            <person name="Rosenblum E."/>
            <person name="Stajich J."/>
            <person name="Eisen M."/>
            <person name="Grigoriev I.V."/>
        </authorList>
    </citation>
    <scope>NUCLEOTIDE SEQUENCE [LARGE SCALE GENOMIC DNA]</scope>
    <source>
        <strain evidence="3">JAM81 / FGSC 10211</strain>
    </source>
</reference>
<gene>
    <name evidence="2" type="ORF">BATDEDRAFT_22083</name>
</gene>
<dbReference type="GeneID" id="18237835"/>
<feature type="region of interest" description="Disordered" evidence="1">
    <location>
        <begin position="1"/>
        <end position="22"/>
    </location>
</feature>
<dbReference type="OrthoDB" id="449091at2759"/>